<feature type="transmembrane region" description="Helical" evidence="5">
    <location>
        <begin position="288"/>
        <end position="310"/>
    </location>
</feature>
<dbReference type="AlphaFoldDB" id="A0ABD7UXF2"/>
<dbReference type="SUPFAM" id="SSF103473">
    <property type="entry name" value="MFS general substrate transporter"/>
    <property type="match status" value="1"/>
</dbReference>
<dbReference type="InterPro" id="IPR020846">
    <property type="entry name" value="MFS_dom"/>
</dbReference>
<protein>
    <submittedName>
        <fullName evidence="7">Sialic acid transporter</fullName>
    </submittedName>
</protein>
<evidence type="ECO:0000313" key="7">
    <source>
        <dbReference type="EMBL" id="VFA81124.1"/>
    </source>
</evidence>
<feature type="transmembrane region" description="Helical" evidence="5">
    <location>
        <begin position="255"/>
        <end position="276"/>
    </location>
</feature>
<reference evidence="7 8" key="1">
    <citation type="submission" date="2019-02" db="EMBL/GenBank/DDBJ databases">
        <authorList>
            <consortium name="Pathogen Informatics"/>
        </authorList>
    </citation>
    <scope>NUCLEOTIDE SEQUENCE [LARGE SCALE GENOMIC DNA]</scope>
    <source>
        <strain evidence="7 8">3012STDY6756503</strain>
    </source>
</reference>
<evidence type="ECO:0000256" key="1">
    <source>
        <dbReference type="ARBA" id="ARBA00004651"/>
    </source>
</evidence>
<feature type="transmembrane region" description="Helical" evidence="5">
    <location>
        <begin position="358"/>
        <end position="391"/>
    </location>
</feature>
<feature type="transmembrane region" description="Helical" evidence="5">
    <location>
        <begin position="172"/>
        <end position="193"/>
    </location>
</feature>
<feature type="domain" description="Major facilitator superfamily (MFS) profile" evidence="6">
    <location>
        <begin position="1"/>
        <end position="399"/>
    </location>
</feature>
<dbReference type="PROSITE" id="PS50850">
    <property type="entry name" value="MFS"/>
    <property type="match status" value="1"/>
</dbReference>
<dbReference type="GO" id="GO:0005886">
    <property type="term" value="C:plasma membrane"/>
    <property type="evidence" value="ECO:0007669"/>
    <property type="project" value="UniProtKB-SubCell"/>
</dbReference>
<evidence type="ECO:0000259" key="6">
    <source>
        <dbReference type="PROSITE" id="PS50850"/>
    </source>
</evidence>
<dbReference type="GeneID" id="60748266"/>
<feature type="transmembrane region" description="Helical" evidence="5">
    <location>
        <begin position="227"/>
        <end position="249"/>
    </location>
</feature>
<keyword evidence="2 5" id="KW-0812">Transmembrane</keyword>
<dbReference type="Gene3D" id="1.20.1250.20">
    <property type="entry name" value="MFS general substrate transporter like domains"/>
    <property type="match status" value="2"/>
</dbReference>
<accession>A0ABD7UXF2</accession>
<evidence type="ECO:0000256" key="2">
    <source>
        <dbReference type="ARBA" id="ARBA00022692"/>
    </source>
</evidence>
<name>A0ABD7UXF2_9ACTN</name>
<dbReference type="PANTHER" id="PTHR23527">
    <property type="entry name" value="BLL3282 PROTEIN"/>
    <property type="match status" value="1"/>
</dbReference>
<proteinExistence type="predicted"/>
<keyword evidence="3 5" id="KW-1133">Transmembrane helix</keyword>
<dbReference type="Pfam" id="PF07690">
    <property type="entry name" value="MFS_1"/>
    <property type="match status" value="1"/>
</dbReference>
<evidence type="ECO:0000256" key="5">
    <source>
        <dbReference type="SAM" id="Phobius"/>
    </source>
</evidence>
<comment type="caution">
    <text evidence="7">The sequence shown here is derived from an EMBL/GenBank/DDBJ whole genome shotgun (WGS) entry which is preliminary data.</text>
</comment>
<sequence>MDDAVVISDTRRWVILGCSLLAALTTTCVVSGVAYLIPSLHTDAGLSLPQASSLAAVPTIGLMIATIPWGILLDRFGERLVLMVSLSISLAGAAAAAVAAHSDSSYMVVGAALFVGGLGSGAANGASGRIVVGWFPAHRRGTAMGIRQMAQPLGIGVCALTMPAIAADHGPAAALAIPAIVTAAGLLAVTVGITDPPRRTASREAGSTPMHAPNPYRGNSFLARVHGVSMLLVIPQSMLWTFAPTWLIVAHHWSPQGAGVLITVTQVVGALGRIAAGRWSDAWLSRMRPIRVIAVAGVASMCALAVADWFDSPVAPALMAVASVISVADNGLAFTAIAEFAGPAWSGRGLAVQNTGQYLVTAATTPVLGGLIAAVGFPAAFALTALAPLVAAPLVPEEAPSRVESPGVPSPDDV</sequence>
<feature type="transmembrane region" description="Helical" evidence="5">
    <location>
        <begin position="316"/>
        <end position="337"/>
    </location>
</feature>
<dbReference type="Proteomes" id="UP000360750">
    <property type="component" value="Unassembled WGS sequence"/>
</dbReference>
<gene>
    <name evidence="7" type="ORF">NCTC8139_00211</name>
</gene>
<dbReference type="PANTHER" id="PTHR23527:SF1">
    <property type="entry name" value="BLL3282 PROTEIN"/>
    <property type="match status" value="1"/>
</dbReference>
<dbReference type="EMBL" id="CAACYD010000003">
    <property type="protein sequence ID" value="VFA81124.1"/>
    <property type="molecule type" value="Genomic_DNA"/>
</dbReference>
<organism evidence="7 8">
    <name type="scientific">Gordonia paraffinivorans</name>
    <dbReference type="NCBI Taxonomy" id="175628"/>
    <lineage>
        <taxon>Bacteria</taxon>
        <taxon>Bacillati</taxon>
        <taxon>Actinomycetota</taxon>
        <taxon>Actinomycetes</taxon>
        <taxon>Mycobacteriales</taxon>
        <taxon>Gordoniaceae</taxon>
        <taxon>Gordonia</taxon>
    </lineage>
</organism>
<evidence type="ECO:0000256" key="3">
    <source>
        <dbReference type="ARBA" id="ARBA00022989"/>
    </source>
</evidence>
<feature type="transmembrane region" description="Helical" evidence="5">
    <location>
        <begin position="80"/>
        <end position="100"/>
    </location>
</feature>
<feature type="transmembrane region" description="Helical" evidence="5">
    <location>
        <begin position="12"/>
        <end position="35"/>
    </location>
</feature>
<comment type="subcellular location">
    <subcellularLocation>
        <location evidence="1">Cell membrane</location>
        <topology evidence="1">Multi-pass membrane protein</topology>
    </subcellularLocation>
</comment>
<dbReference type="RefSeq" id="WP_131733206.1">
    <property type="nucleotide sequence ID" value="NZ_CAACYD010000003.1"/>
</dbReference>
<dbReference type="InterPro" id="IPR036259">
    <property type="entry name" value="MFS_trans_sf"/>
</dbReference>
<dbReference type="InterPro" id="IPR052952">
    <property type="entry name" value="MFS-Transporter"/>
</dbReference>
<feature type="transmembrane region" description="Helical" evidence="5">
    <location>
        <begin position="106"/>
        <end position="128"/>
    </location>
</feature>
<feature type="transmembrane region" description="Helical" evidence="5">
    <location>
        <begin position="149"/>
        <end position="166"/>
    </location>
</feature>
<dbReference type="InterPro" id="IPR011701">
    <property type="entry name" value="MFS"/>
</dbReference>
<evidence type="ECO:0000313" key="8">
    <source>
        <dbReference type="Proteomes" id="UP000360750"/>
    </source>
</evidence>
<keyword evidence="4 5" id="KW-0472">Membrane</keyword>
<feature type="transmembrane region" description="Helical" evidence="5">
    <location>
        <begin position="55"/>
        <end position="73"/>
    </location>
</feature>
<evidence type="ECO:0000256" key="4">
    <source>
        <dbReference type="ARBA" id="ARBA00023136"/>
    </source>
</evidence>